<dbReference type="GO" id="GO:0008270">
    <property type="term" value="F:zinc ion binding"/>
    <property type="evidence" value="ECO:0007669"/>
    <property type="project" value="InterPro"/>
</dbReference>
<dbReference type="InterPro" id="IPR008807">
    <property type="entry name" value="ROS_MUCR"/>
</dbReference>
<evidence type="ECO:0000313" key="3">
    <source>
        <dbReference type="Proteomes" id="UP000698963"/>
    </source>
</evidence>
<dbReference type="Pfam" id="PF05443">
    <property type="entry name" value="ROS_MUCR"/>
    <property type="match status" value="1"/>
</dbReference>
<dbReference type="Proteomes" id="UP000698963">
    <property type="component" value="Unassembled WGS sequence"/>
</dbReference>
<dbReference type="GO" id="GO:0003677">
    <property type="term" value="F:DNA binding"/>
    <property type="evidence" value="ECO:0007669"/>
    <property type="project" value="InterPro"/>
</dbReference>
<comment type="caution">
    <text evidence="2">The sequence shown here is derived from an EMBL/GenBank/DDBJ whole genome shotgun (WGS) entry which is preliminary data.</text>
</comment>
<accession>A0A921AUG1</accession>
<evidence type="ECO:0000313" key="2">
    <source>
        <dbReference type="EMBL" id="HJD96121.1"/>
    </source>
</evidence>
<dbReference type="EMBL" id="DYZA01000014">
    <property type="protein sequence ID" value="HJD96121.1"/>
    <property type="molecule type" value="Genomic_DNA"/>
</dbReference>
<sequence length="134" mass="15065">MDDYLKQAIELVKAQSSVRVMQEEEIVAMIRALSASLKSLGENQAPAEDESAPAPSRSIREKSITCLECGKSFKLITRKHLAQHGLDADSYRMKWGIKSGVPLVCKSIQRVRRKKMKDMKLWEKRHAAPAEAQA</sequence>
<dbReference type="GO" id="GO:0006355">
    <property type="term" value="P:regulation of DNA-templated transcription"/>
    <property type="evidence" value="ECO:0007669"/>
    <property type="project" value="InterPro"/>
</dbReference>
<name>A0A921AUG1_9BACT</name>
<dbReference type="InterPro" id="IPR041920">
    <property type="entry name" value="ROS/MUCR_sf"/>
</dbReference>
<gene>
    <name evidence="2" type="ORF">K8W16_00540</name>
</gene>
<reference evidence="2" key="1">
    <citation type="journal article" date="2021" name="PeerJ">
        <title>Extensive microbial diversity within the chicken gut microbiome revealed by metagenomics and culture.</title>
        <authorList>
            <person name="Gilroy R."/>
            <person name="Ravi A."/>
            <person name="Getino M."/>
            <person name="Pursley I."/>
            <person name="Horton D.L."/>
            <person name="Alikhan N.F."/>
            <person name="Baker D."/>
            <person name="Gharbi K."/>
            <person name="Hall N."/>
            <person name="Watson M."/>
            <person name="Adriaenssens E.M."/>
            <person name="Foster-Nyarko E."/>
            <person name="Jarju S."/>
            <person name="Secka A."/>
            <person name="Antonio M."/>
            <person name="Oren A."/>
            <person name="Chaudhuri R.R."/>
            <person name="La Ragione R."/>
            <person name="Hildebrand F."/>
            <person name="Pallen M.J."/>
        </authorList>
    </citation>
    <scope>NUCLEOTIDE SEQUENCE</scope>
    <source>
        <strain evidence="2">ChiGjej2B2-19336</strain>
    </source>
</reference>
<organism evidence="2 3">
    <name type="scientific">Mailhella massiliensis</name>
    <dbReference type="NCBI Taxonomy" id="1903261"/>
    <lineage>
        <taxon>Bacteria</taxon>
        <taxon>Pseudomonadati</taxon>
        <taxon>Thermodesulfobacteriota</taxon>
        <taxon>Desulfovibrionia</taxon>
        <taxon>Desulfovibrionales</taxon>
        <taxon>Desulfovibrionaceae</taxon>
        <taxon>Mailhella</taxon>
    </lineage>
</organism>
<comment type="similarity">
    <text evidence="1">Belongs to the ros/MucR family.</text>
</comment>
<proteinExistence type="inferred from homology"/>
<evidence type="ECO:0000256" key="1">
    <source>
        <dbReference type="ARBA" id="ARBA00007031"/>
    </source>
</evidence>
<dbReference type="AlphaFoldDB" id="A0A921AUG1"/>
<dbReference type="RefSeq" id="WP_304120228.1">
    <property type="nucleotide sequence ID" value="NZ_DYZA01000014.1"/>
</dbReference>
<reference evidence="2" key="2">
    <citation type="submission" date="2021-09" db="EMBL/GenBank/DDBJ databases">
        <authorList>
            <person name="Gilroy R."/>
        </authorList>
    </citation>
    <scope>NUCLEOTIDE SEQUENCE</scope>
    <source>
        <strain evidence="2">ChiGjej2B2-19336</strain>
    </source>
</reference>
<dbReference type="Gene3D" id="1.10.10.1550">
    <property type="entry name" value="ROS/MUCR transcriptional regulator protein"/>
    <property type="match status" value="1"/>
</dbReference>
<protein>
    <submittedName>
        <fullName evidence="2">MucR family transcriptional regulator</fullName>
    </submittedName>
</protein>